<organism evidence="2 3">
    <name type="scientific">Dendrobium thyrsiflorum</name>
    <name type="common">Pinecone-like raceme dendrobium</name>
    <name type="synonym">Orchid</name>
    <dbReference type="NCBI Taxonomy" id="117978"/>
    <lineage>
        <taxon>Eukaryota</taxon>
        <taxon>Viridiplantae</taxon>
        <taxon>Streptophyta</taxon>
        <taxon>Embryophyta</taxon>
        <taxon>Tracheophyta</taxon>
        <taxon>Spermatophyta</taxon>
        <taxon>Magnoliopsida</taxon>
        <taxon>Liliopsida</taxon>
        <taxon>Asparagales</taxon>
        <taxon>Orchidaceae</taxon>
        <taxon>Epidendroideae</taxon>
        <taxon>Malaxideae</taxon>
        <taxon>Dendrobiinae</taxon>
        <taxon>Dendrobium</taxon>
    </lineage>
</organism>
<feature type="compositionally biased region" description="Polar residues" evidence="1">
    <location>
        <begin position="312"/>
        <end position="332"/>
    </location>
</feature>
<sequence length="489" mass="53756">MARIIGTHKIPTYRINNNNVFCRILSEKDSLEACNKLHAAGPQKVDQAYSNLEEGYNGAATMDRRKSVAAPVWGAAALKPLSCTVAAFCSLSFSVEMLWYSVPRHCTEKKYFRCKGGLGILIQIGDDKPFDDEGHCHPLSATSARRPPPPARHRRPPPPATASHHLRHRRPPPPPPPTTTSGHRRQPRPAATSGHHLRPPPPPPLATTSATVDHHLGPPPPATSGHRHLRHRRPPPPATAGHHLRHRRPLPSFYIAITLLQTIQKKSRGLLGFSSLYLTQELNSSLSSSRKPSNVGSKPPLPFSLLKPSSNPTPTSTVLDTSELSQTPNATQPRLDLPQPKSPSTHVFFFPQALTLMWAPKIRAPASACLRATHFRNCYGRAHLPAQCPIAEEPRGRIYVFEQLSQPEAPTIKRIVAGGRISVVTANTTTLPTGLPAPEENDVEASYVEEGLRGERESRKMLSSRLSNNSQSTLSTYRPKNHKEHSYPG</sequence>
<name>A0ABD0TXY5_DENTH</name>
<dbReference type="AlphaFoldDB" id="A0ABD0TXY5"/>
<feature type="compositionally biased region" description="Basic and acidic residues" evidence="1">
    <location>
        <begin position="451"/>
        <end position="460"/>
    </location>
</feature>
<accession>A0ABD0TXY5</accession>
<feature type="compositionally biased region" description="Polar residues" evidence="1">
    <location>
        <begin position="464"/>
        <end position="478"/>
    </location>
</feature>
<keyword evidence="3" id="KW-1185">Reference proteome</keyword>
<feature type="region of interest" description="Disordered" evidence="1">
    <location>
        <begin position="451"/>
        <end position="489"/>
    </location>
</feature>
<feature type="region of interest" description="Disordered" evidence="1">
    <location>
        <begin position="286"/>
        <end position="341"/>
    </location>
</feature>
<evidence type="ECO:0000313" key="2">
    <source>
        <dbReference type="EMBL" id="KAL0904533.1"/>
    </source>
</evidence>
<gene>
    <name evidence="2" type="ORF">M5K25_026657</name>
</gene>
<evidence type="ECO:0000256" key="1">
    <source>
        <dbReference type="SAM" id="MobiDB-lite"/>
    </source>
</evidence>
<reference evidence="2 3" key="1">
    <citation type="journal article" date="2024" name="Plant Biotechnol. J.">
        <title>Dendrobium thyrsiflorum genome and its molecular insights into genes involved in important horticultural traits.</title>
        <authorList>
            <person name="Chen B."/>
            <person name="Wang J.Y."/>
            <person name="Zheng P.J."/>
            <person name="Li K.L."/>
            <person name="Liang Y.M."/>
            <person name="Chen X.F."/>
            <person name="Zhang C."/>
            <person name="Zhao X."/>
            <person name="He X."/>
            <person name="Zhang G.Q."/>
            <person name="Liu Z.J."/>
            <person name="Xu Q."/>
        </authorList>
    </citation>
    <scope>NUCLEOTIDE SEQUENCE [LARGE SCALE GENOMIC DNA]</scope>
    <source>
        <strain evidence="2">GZMU011</strain>
    </source>
</reference>
<feature type="compositionally biased region" description="Basic residues" evidence="1">
    <location>
        <begin position="225"/>
        <end position="234"/>
    </location>
</feature>
<feature type="region of interest" description="Disordered" evidence="1">
    <location>
        <begin position="132"/>
        <end position="246"/>
    </location>
</feature>
<protein>
    <submittedName>
        <fullName evidence="2">Uncharacterized protein</fullName>
    </submittedName>
</protein>
<dbReference type="EMBL" id="JANQDX010000019">
    <property type="protein sequence ID" value="KAL0904533.1"/>
    <property type="molecule type" value="Genomic_DNA"/>
</dbReference>
<proteinExistence type="predicted"/>
<comment type="caution">
    <text evidence="2">The sequence shown here is derived from an EMBL/GenBank/DDBJ whole genome shotgun (WGS) entry which is preliminary data.</text>
</comment>
<evidence type="ECO:0000313" key="3">
    <source>
        <dbReference type="Proteomes" id="UP001552299"/>
    </source>
</evidence>
<dbReference type="Proteomes" id="UP001552299">
    <property type="component" value="Unassembled WGS sequence"/>
</dbReference>